<dbReference type="InterPro" id="IPR013216">
    <property type="entry name" value="Methyltransf_11"/>
</dbReference>
<proteinExistence type="inferred from homology"/>
<dbReference type="EMBL" id="CP045309">
    <property type="protein sequence ID" value="QGL46668.1"/>
    <property type="molecule type" value="Genomic_DNA"/>
</dbReference>
<feature type="domain" description="Methyltransferase type 11" evidence="4">
    <location>
        <begin position="43"/>
        <end position="132"/>
    </location>
</feature>
<evidence type="ECO:0000259" key="4">
    <source>
        <dbReference type="Pfam" id="PF08241"/>
    </source>
</evidence>
<name>A0ABX6DXU1_9ACTN</name>
<dbReference type="Pfam" id="PF08241">
    <property type="entry name" value="Methyltransf_11"/>
    <property type="match status" value="1"/>
</dbReference>
<reference evidence="5 6" key="1">
    <citation type="submission" date="2019-10" db="EMBL/GenBank/DDBJ databases">
        <title>Genome Sequence of Micromonospora terminaliae DSM 101760.</title>
        <authorList>
            <person name="Guo L."/>
        </authorList>
    </citation>
    <scope>NUCLEOTIDE SEQUENCE [LARGE SCALE GENOMIC DNA]</scope>
    <source>
        <strain evidence="5 6">DSM 101760</strain>
    </source>
</reference>
<dbReference type="Gene3D" id="3.40.50.150">
    <property type="entry name" value="Vaccinia Virus protein VP39"/>
    <property type="match status" value="1"/>
</dbReference>
<evidence type="ECO:0000256" key="2">
    <source>
        <dbReference type="ARBA" id="ARBA00022603"/>
    </source>
</evidence>
<comment type="similarity">
    <text evidence="1">Belongs to the methyltransferase superfamily.</text>
</comment>
<organism evidence="5 6">
    <name type="scientific">Micromonospora terminaliae</name>
    <dbReference type="NCBI Taxonomy" id="1914461"/>
    <lineage>
        <taxon>Bacteria</taxon>
        <taxon>Bacillati</taxon>
        <taxon>Actinomycetota</taxon>
        <taxon>Actinomycetes</taxon>
        <taxon>Micromonosporales</taxon>
        <taxon>Micromonosporaceae</taxon>
        <taxon>Micromonospora</taxon>
    </lineage>
</organism>
<dbReference type="CDD" id="cd02440">
    <property type="entry name" value="AdoMet_MTases"/>
    <property type="match status" value="1"/>
</dbReference>
<keyword evidence="2 5" id="KW-0489">Methyltransferase</keyword>
<keyword evidence="6" id="KW-1185">Reference proteome</keyword>
<evidence type="ECO:0000313" key="6">
    <source>
        <dbReference type="Proteomes" id="UP000402241"/>
    </source>
</evidence>
<evidence type="ECO:0000313" key="5">
    <source>
        <dbReference type="EMBL" id="QGL46668.1"/>
    </source>
</evidence>
<dbReference type="InterPro" id="IPR051052">
    <property type="entry name" value="Diverse_substrate_MTase"/>
</dbReference>
<dbReference type="Proteomes" id="UP000402241">
    <property type="component" value="Chromosome"/>
</dbReference>
<gene>
    <name evidence="5" type="ORF">GCE86_06140</name>
</gene>
<evidence type="ECO:0000256" key="1">
    <source>
        <dbReference type="ARBA" id="ARBA00008361"/>
    </source>
</evidence>
<dbReference type="PANTHER" id="PTHR44942">
    <property type="entry name" value="METHYLTRANSF_11 DOMAIN-CONTAINING PROTEIN"/>
    <property type="match status" value="1"/>
</dbReference>
<dbReference type="GO" id="GO:0032259">
    <property type="term" value="P:methylation"/>
    <property type="evidence" value="ECO:0007669"/>
    <property type="project" value="UniProtKB-KW"/>
</dbReference>
<dbReference type="SUPFAM" id="SSF53335">
    <property type="entry name" value="S-adenosyl-L-methionine-dependent methyltransferases"/>
    <property type="match status" value="1"/>
</dbReference>
<dbReference type="PANTHER" id="PTHR44942:SF4">
    <property type="entry name" value="METHYLTRANSFERASE TYPE 11 DOMAIN-CONTAINING PROTEIN"/>
    <property type="match status" value="1"/>
</dbReference>
<dbReference type="GO" id="GO:0008168">
    <property type="term" value="F:methyltransferase activity"/>
    <property type="evidence" value="ECO:0007669"/>
    <property type="project" value="UniProtKB-KW"/>
</dbReference>
<protein>
    <submittedName>
        <fullName evidence="5">Methyltransferase domain-containing protein</fullName>
    </submittedName>
</protein>
<accession>A0ABX6DXU1</accession>
<sequence>MMAGMSQLFGEVAGAYSEARPGYPAEIVAAIRAYHDGTPELLVEVGAGTGLATATLLGLGAPTTCVEPDPRMARVLAERFPQVEVVTAAFEEWTPPAGGVSALACAMAWHWLDPATRNRRAHDALRPGGTLAVFGHRYDYVDPGQRAAIRAAFESVDPETVVDRPDDWVRTDIAGSGLFTAVRTPVFRRDLPLDTAAYLRLVGTFSPQLRRPPALRERVLAAVGATVDGFGGTVVLDLRTTLVLARRPA</sequence>
<keyword evidence="3" id="KW-0808">Transferase</keyword>
<evidence type="ECO:0000256" key="3">
    <source>
        <dbReference type="ARBA" id="ARBA00022679"/>
    </source>
</evidence>
<dbReference type="InterPro" id="IPR029063">
    <property type="entry name" value="SAM-dependent_MTases_sf"/>
</dbReference>